<reference evidence="1 2" key="1">
    <citation type="submission" date="2020-04" db="EMBL/GenBank/DDBJ databases">
        <authorList>
            <person name="Kumar P."/>
            <person name="Meghvansi M.K."/>
            <person name="Kamboj D.V."/>
        </authorList>
    </citation>
    <scope>NUCLEOTIDE SEQUENCE [LARGE SCALE GENOMIC DNA]</scope>
</reference>
<gene>
    <name evidence="1" type="ORF">SD1_05</name>
</gene>
<protein>
    <submittedName>
        <fullName evidence="1">Uncharacterized protein</fullName>
    </submittedName>
</protein>
<dbReference type="Pfam" id="PF23982">
    <property type="entry name" value="XM1_gp53_minor_capsid"/>
    <property type="match status" value="1"/>
</dbReference>
<proteinExistence type="predicted"/>
<name>A0A6M5C9R4_9CAUD</name>
<dbReference type="EMBL" id="MT360681">
    <property type="protein sequence ID" value="QJT70534.1"/>
    <property type="molecule type" value="Genomic_DNA"/>
</dbReference>
<organism evidence="1 2">
    <name type="scientific">Shigella phage 2019SD1</name>
    <dbReference type="NCBI Taxonomy" id="2848074"/>
    <lineage>
        <taxon>Viruses</taxon>
        <taxon>Duplodnaviria</taxon>
        <taxon>Heunggongvirae</taxon>
        <taxon>Uroviricota</taxon>
        <taxon>Caudoviricetes</taxon>
        <taxon>Drexlerviridae</taxon>
        <taxon>Tempevirinae</taxon>
        <taxon>Hanrivervirus</taxon>
        <taxon>Hanrivervirus hv2019SD1</taxon>
    </lineage>
</organism>
<keyword evidence="2" id="KW-1185">Reference proteome</keyword>
<sequence>MDSCIYEDGDPVNVVSIGNVWCLTSESEAPEYGDKVFVTPDGDASYSEGDLLSGWFFTGDHCGDEFIAPGKIVRLSHITNGYKIASVNGGLVIGVAVRPPDSCIYEDGDPVNVVSIGNVWCLTSESEAPEYGDKVFVTPDGDASYSEGDLLSGWFFTGDHIKTGPDSYIVGVSFSA</sequence>
<accession>A0A6M5C9R4</accession>
<evidence type="ECO:0000313" key="1">
    <source>
        <dbReference type="EMBL" id="QJT70534.1"/>
    </source>
</evidence>
<dbReference type="Proteomes" id="UP000504733">
    <property type="component" value="Segment"/>
</dbReference>
<evidence type="ECO:0000313" key="2">
    <source>
        <dbReference type="Proteomes" id="UP000504733"/>
    </source>
</evidence>
<dbReference type="InterPro" id="IPR056914">
    <property type="entry name" value="Gp53-like"/>
</dbReference>